<protein>
    <submittedName>
        <fullName evidence="2">Uncharacterized protein</fullName>
    </submittedName>
</protein>
<reference evidence="2 3" key="1">
    <citation type="submission" date="2017-12" db="EMBL/GenBank/DDBJ databases">
        <title>Population genomics insights into the ecological differentiation and adaptive evolution in streptomycetes.</title>
        <authorList>
            <person name="Li Y."/>
            <person name="Huang Y."/>
        </authorList>
    </citation>
    <scope>NUCLEOTIDE SEQUENCE [LARGE SCALE GENOMIC DNA]</scope>
    <source>
        <strain evidence="2 3">NBRC 100770</strain>
    </source>
</reference>
<evidence type="ECO:0000313" key="2">
    <source>
        <dbReference type="EMBL" id="RZE15430.1"/>
    </source>
</evidence>
<evidence type="ECO:0000256" key="1">
    <source>
        <dbReference type="SAM" id="MobiDB-lite"/>
    </source>
</evidence>
<dbReference type="EMBL" id="PKLL01000033">
    <property type="protein sequence ID" value="RZE15430.1"/>
    <property type="molecule type" value="Genomic_DNA"/>
</dbReference>
<accession>A0A8G1ZM28</accession>
<proteinExistence type="predicted"/>
<dbReference type="Proteomes" id="UP000292693">
    <property type="component" value="Unassembled WGS sequence"/>
</dbReference>
<organism evidence="2 3">
    <name type="scientific">Streptomyces albidoflavus</name>
    <dbReference type="NCBI Taxonomy" id="1886"/>
    <lineage>
        <taxon>Bacteria</taxon>
        <taxon>Bacillati</taxon>
        <taxon>Actinomycetota</taxon>
        <taxon>Actinomycetes</taxon>
        <taxon>Kitasatosporales</taxon>
        <taxon>Streptomycetaceae</taxon>
        <taxon>Streptomyces</taxon>
        <taxon>Streptomyces albidoflavus group</taxon>
    </lineage>
</organism>
<sequence>MDLSHLMSPEALGAFTQKRRASHGSDREVYDDLLAAIRAVYRAEHIPGDRLGAAGRRSRKMEKHAKRLIRGAQMQYEALERLQVAHANHLATVAALPEQRQAKALARAQRNAALGDFASKSLHKTAHALTSKDEETETPGEGVPGSLYDLDKKRAAS</sequence>
<gene>
    <name evidence="2" type="ORF">C0Q92_30715</name>
</gene>
<evidence type="ECO:0000313" key="3">
    <source>
        <dbReference type="Proteomes" id="UP000292693"/>
    </source>
</evidence>
<comment type="caution">
    <text evidence="2">The sequence shown here is derived from an EMBL/GenBank/DDBJ whole genome shotgun (WGS) entry which is preliminary data.</text>
</comment>
<dbReference type="AlphaFoldDB" id="A0A8G1ZM28"/>
<dbReference type="GeneID" id="97271810"/>
<dbReference type="RefSeq" id="WP_129805972.1">
    <property type="nucleotide sequence ID" value="NZ_CP108648.1"/>
</dbReference>
<feature type="region of interest" description="Disordered" evidence="1">
    <location>
        <begin position="125"/>
        <end position="157"/>
    </location>
</feature>
<name>A0A8G1ZM28_9ACTN</name>